<reference evidence="1 2" key="1">
    <citation type="submission" date="2021-06" db="EMBL/GenBank/DDBJ databases">
        <authorList>
            <person name="Kallberg Y."/>
            <person name="Tangrot J."/>
            <person name="Rosling A."/>
        </authorList>
    </citation>
    <scope>NUCLEOTIDE SEQUENCE [LARGE SCALE GENOMIC DNA]</scope>
    <source>
        <strain evidence="1 2">120-4 pot B 10/14</strain>
    </source>
</reference>
<gene>
    <name evidence="1" type="ORF">GMARGA_LOCUS25095</name>
</gene>
<organism evidence="1 2">
    <name type="scientific">Gigaspora margarita</name>
    <dbReference type="NCBI Taxonomy" id="4874"/>
    <lineage>
        <taxon>Eukaryota</taxon>
        <taxon>Fungi</taxon>
        <taxon>Fungi incertae sedis</taxon>
        <taxon>Mucoromycota</taxon>
        <taxon>Glomeromycotina</taxon>
        <taxon>Glomeromycetes</taxon>
        <taxon>Diversisporales</taxon>
        <taxon>Gigasporaceae</taxon>
        <taxon>Gigaspora</taxon>
    </lineage>
</organism>
<protein>
    <submittedName>
        <fullName evidence="1">44627_t:CDS:1</fullName>
    </submittedName>
</protein>
<accession>A0ABN7W173</accession>
<dbReference type="Proteomes" id="UP000789901">
    <property type="component" value="Unassembled WGS sequence"/>
</dbReference>
<name>A0ABN7W173_GIGMA</name>
<sequence>MSFLCRYLSHRALEEAISIERSTSLPLEPPECFKVRGLEKNWFELTKEGREPTSLYQEVTLDRVALFGMEELCATKKGIMVQAILDVANATSDQILSRNFPQTQFPIRSRVIYMNENRSQFVD</sequence>
<feature type="non-terminal residue" evidence="1">
    <location>
        <position position="123"/>
    </location>
</feature>
<evidence type="ECO:0000313" key="1">
    <source>
        <dbReference type="EMBL" id="CAG8810471.1"/>
    </source>
</evidence>
<proteinExistence type="predicted"/>
<comment type="caution">
    <text evidence="1">The sequence shown here is derived from an EMBL/GenBank/DDBJ whole genome shotgun (WGS) entry which is preliminary data.</text>
</comment>
<keyword evidence="2" id="KW-1185">Reference proteome</keyword>
<evidence type="ECO:0000313" key="2">
    <source>
        <dbReference type="Proteomes" id="UP000789901"/>
    </source>
</evidence>
<dbReference type="EMBL" id="CAJVQB010027389">
    <property type="protein sequence ID" value="CAG8810471.1"/>
    <property type="molecule type" value="Genomic_DNA"/>
</dbReference>